<dbReference type="EC" id="5.4.99.-" evidence="5"/>
<evidence type="ECO:0000313" key="9">
    <source>
        <dbReference type="Proteomes" id="UP000051084"/>
    </source>
</evidence>
<dbReference type="Gene3D" id="3.30.70.1560">
    <property type="entry name" value="Alpha-L RNA-binding motif"/>
    <property type="match status" value="1"/>
</dbReference>
<dbReference type="PANTHER" id="PTHR47683:SF2">
    <property type="entry name" value="RNA-BINDING S4 DOMAIN-CONTAINING PROTEIN"/>
    <property type="match status" value="1"/>
</dbReference>
<feature type="compositionally biased region" description="Basic residues" evidence="6">
    <location>
        <begin position="243"/>
        <end position="264"/>
    </location>
</feature>
<evidence type="ECO:0000256" key="3">
    <source>
        <dbReference type="ARBA" id="ARBA00023235"/>
    </source>
</evidence>
<dbReference type="GO" id="GO:0000455">
    <property type="term" value="P:enzyme-directed rRNA pseudouridine synthesis"/>
    <property type="evidence" value="ECO:0007669"/>
    <property type="project" value="UniProtKB-ARBA"/>
</dbReference>
<dbReference type="FunFam" id="3.10.290.10:FF:000003">
    <property type="entry name" value="Pseudouridine synthase"/>
    <property type="match status" value="1"/>
</dbReference>
<protein>
    <recommendedName>
        <fullName evidence="5">Pseudouridine synthase</fullName>
        <ecNumber evidence="5">5.4.99.-</ecNumber>
    </recommendedName>
</protein>
<evidence type="ECO:0000256" key="1">
    <source>
        <dbReference type="ARBA" id="ARBA00008348"/>
    </source>
</evidence>
<dbReference type="Gene3D" id="3.30.70.580">
    <property type="entry name" value="Pseudouridine synthase I, catalytic domain, N-terminal subdomain"/>
    <property type="match status" value="1"/>
</dbReference>
<reference evidence="8 9" key="1">
    <citation type="journal article" date="2015" name="Genome Announc.">
        <title>Expanding the biotechnology potential of lactobacilli through comparative genomics of 213 strains and associated genera.</title>
        <authorList>
            <person name="Sun Z."/>
            <person name="Harris H.M."/>
            <person name="McCann A."/>
            <person name="Guo C."/>
            <person name="Argimon S."/>
            <person name="Zhang W."/>
            <person name="Yang X."/>
            <person name="Jeffery I.B."/>
            <person name="Cooney J.C."/>
            <person name="Kagawa T.F."/>
            <person name="Liu W."/>
            <person name="Song Y."/>
            <person name="Salvetti E."/>
            <person name="Wrobel A."/>
            <person name="Rasinkangas P."/>
            <person name="Parkhill J."/>
            <person name="Rea M.C."/>
            <person name="O'Sullivan O."/>
            <person name="Ritari J."/>
            <person name="Douillard F.P."/>
            <person name="Paul Ross R."/>
            <person name="Yang R."/>
            <person name="Briner A.E."/>
            <person name="Felis G.E."/>
            <person name="de Vos W.M."/>
            <person name="Barrangou R."/>
            <person name="Klaenhammer T.R."/>
            <person name="Caufield P.W."/>
            <person name="Cui Y."/>
            <person name="Zhang H."/>
            <person name="O'Toole P.W."/>
        </authorList>
    </citation>
    <scope>NUCLEOTIDE SEQUENCE [LARGE SCALE GENOMIC DNA]</scope>
    <source>
        <strain evidence="8 9">DSM 18793</strain>
    </source>
</reference>
<proteinExistence type="inferred from homology"/>
<dbReference type="STRING" id="417373.GCA_001570685_00754"/>
<evidence type="ECO:0000313" key="8">
    <source>
        <dbReference type="EMBL" id="KRL92986.1"/>
    </source>
</evidence>
<feature type="domain" description="RNA-binding S4" evidence="7">
    <location>
        <begin position="2"/>
        <end position="61"/>
    </location>
</feature>
<dbReference type="OrthoDB" id="9807213at2"/>
<dbReference type="InterPro" id="IPR002942">
    <property type="entry name" value="S4_RNA-bd"/>
</dbReference>
<dbReference type="InterPro" id="IPR042092">
    <property type="entry name" value="PsdUridine_s_RsuA/RluB/E/F_cat"/>
</dbReference>
<evidence type="ECO:0000256" key="5">
    <source>
        <dbReference type="RuleBase" id="RU003887"/>
    </source>
</evidence>
<feature type="region of interest" description="Disordered" evidence="6">
    <location>
        <begin position="237"/>
        <end position="278"/>
    </location>
</feature>
<evidence type="ECO:0000256" key="6">
    <source>
        <dbReference type="SAM" id="MobiDB-lite"/>
    </source>
</evidence>
<dbReference type="Pfam" id="PF01479">
    <property type="entry name" value="S4"/>
    <property type="match status" value="1"/>
</dbReference>
<dbReference type="EMBL" id="AZGC01000049">
    <property type="protein sequence ID" value="KRL92986.1"/>
    <property type="molecule type" value="Genomic_DNA"/>
</dbReference>
<dbReference type="SUPFAM" id="SSF55120">
    <property type="entry name" value="Pseudouridine synthase"/>
    <property type="match status" value="1"/>
</dbReference>
<comment type="similarity">
    <text evidence="1 5">Belongs to the pseudouridine synthase RsuA family.</text>
</comment>
<dbReference type="PATRIC" id="fig|1423742.4.peg.96"/>
<dbReference type="InterPro" id="IPR020103">
    <property type="entry name" value="PsdUridine_synth_cat_dom_sf"/>
</dbReference>
<dbReference type="SUPFAM" id="SSF55174">
    <property type="entry name" value="Alpha-L RNA-binding motif"/>
    <property type="match status" value="1"/>
</dbReference>
<dbReference type="InterPro" id="IPR020094">
    <property type="entry name" value="TruA/RsuA/RluB/E/F_N"/>
</dbReference>
<keyword evidence="2 4" id="KW-0694">RNA-binding</keyword>
<sequence>MERLQKVMAQAGVASRRASEKLITTGHVTVNGEMVRELGTKVTSKDHIEVDGVPIEREALAYYMLNKPRRVISSAHDDKGRRTVVDLLDAEDVTVRLYPVGRLDYDTTGLLIMTNDGNLAQGLMHPKFEVDKVYIAKIKGALSNDDQQQLRLGVKIDGRKAKPAKVKVTSTDDQKHTSIVKLTIHEGRYHQVKKMLEAVGHPVMKLHRESYGPLTLGKLQPGEWRELRPQEVEELKAVATATKPKRTNVKSGRNPRHRQGKRPAKLTQSSARRGRRQR</sequence>
<evidence type="ECO:0000256" key="2">
    <source>
        <dbReference type="ARBA" id="ARBA00022884"/>
    </source>
</evidence>
<keyword evidence="3 5" id="KW-0413">Isomerase</keyword>
<dbReference type="PANTHER" id="PTHR47683">
    <property type="entry name" value="PSEUDOURIDINE SYNTHASE FAMILY PROTEIN-RELATED"/>
    <property type="match status" value="1"/>
</dbReference>
<dbReference type="InterPro" id="IPR050343">
    <property type="entry name" value="RsuA_PseudoU_synthase"/>
</dbReference>
<dbReference type="AlphaFoldDB" id="A0A0R1UN55"/>
<dbReference type="GO" id="GO:0003723">
    <property type="term" value="F:RNA binding"/>
    <property type="evidence" value="ECO:0007669"/>
    <property type="project" value="UniProtKB-KW"/>
</dbReference>
<evidence type="ECO:0000259" key="7">
    <source>
        <dbReference type="SMART" id="SM00363"/>
    </source>
</evidence>
<gene>
    <name evidence="8" type="ORF">FC21_GL000087</name>
</gene>
<dbReference type="Pfam" id="PF00849">
    <property type="entry name" value="PseudoU_synth_2"/>
    <property type="match status" value="1"/>
</dbReference>
<accession>A0A0R1UN55</accession>
<dbReference type="InterPro" id="IPR000748">
    <property type="entry name" value="PsdUridine_synth_RsuA/RluB/E/F"/>
</dbReference>
<evidence type="ECO:0000256" key="4">
    <source>
        <dbReference type="PROSITE-ProRule" id="PRU00182"/>
    </source>
</evidence>
<dbReference type="CDD" id="cd02870">
    <property type="entry name" value="PseudoU_synth_RsuA_like"/>
    <property type="match status" value="1"/>
</dbReference>
<dbReference type="GO" id="GO:0120159">
    <property type="term" value="F:rRNA pseudouridine synthase activity"/>
    <property type="evidence" value="ECO:0007669"/>
    <property type="project" value="UniProtKB-ARBA"/>
</dbReference>
<organism evidence="8 9">
    <name type="scientific">Limosilactobacillus equigenerosi DSM 18793 = JCM 14505</name>
    <dbReference type="NCBI Taxonomy" id="1423742"/>
    <lineage>
        <taxon>Bacteria</taxon>
        <taxon>Bacillati</taxon>
        <taxon>Bacillota</taxon>
        <taxon>Bacilli</taxon>
        <taxon>Lactobacillales</taxon>
        <taxon>Lactobacillaceae</taxon>
        <taxon>Limosilactobacillus</taxon>
    </lineage>
</organism>
<dbReference type="FunFam" id="3.30.70.1560:FF:000001">
    <property type="entry name" value="Pseudouridine synthase"/>
    <property type="match status" value="1"/>
</dbReference>
<dbReference type="InterPro" id="IPR036986">
    <property type="entry name" value="S4_RNA-bd_sf"/>
</dbReference>
<name>A0A0R1UN55_9LACO</name>
<dbReference type="PROSITE" id="PS01149">
    <property type="entry name" value="PSI_RSU"/>
    <property type="match status" value="1"/>
</dbReference>
<dbReference type="Gene3D" id="3.10.290.10">
    <property type="entry name" value="RNA-binding S4 domain"/>
    <property type="match status" value="1"/>
</dbReference>
<comment type="caution">
    <text evidence="8">The sequence shown here is derived from an EMBL/GenBank/DDBJ whole genome shotgun (WGS) entry which is preliminary data.</text>
</comment>
<dbReference type="GO" id="GO:0005829">
    <property type="term" value="C:cytosol"/>
    <property type="evidence" value="ECO:0007669"/>
    <property type="project" value="UniProtKB-ARBA"/>
</dbReference>
<dbReference type="PROSITE" id="PS50889">
    <property type="entry name" value="S4"/>
    <property type="match status" value="1"/>
</dbReference>
<dbReference type="InterPro" id="IPR018496">
    <property type="entry name" value="PsdUridine_synth_RsuA/RluB_CS"/>
</dbReference>
<dbReference type="NCBIfam" id="TIGR00093">
    <property type="entry name" value="pseudouridine synthase"/>
    <property type="match status" value="1"/>
</dbReference>
<dbReference type="Proteomes" id="UP000051084">
    <property type="component" value="Unassembled WGS sequence"/>
</dbReference>
<dbReference type="InterPro" id="IPR006145">
    <property type="entry name" value="PsdUridine_synth_RsuA/RluA"/>
</dbReference>
<keyword evidence="9" id="KW-1185">Reference proteome</keyword>
<dbReference type="SMART" id="SM00363">
    <property type="entry name" value="S4"/>
    <property type="match status" value="1"/>
</dbReference>
<dbReference type="CDD" id="cd00165">
    <property type="entry name" value="S4"/>
    <property type="match status" value="1"/>
</dbReference>